<protein>
    <submittedName>
        <fullName evidence="3">Anti-sigma factor</fullName>
    </submittedName>
</protein>
<proteinExistence type="predicted"/>
<dbReference type="Gene3D" id="3.90.640.20">
    <property type="entry name" value="Heat-shock cognate protein, ATPase"/>
    <property type="match status" value="1"/>
</dbReference>
<dbReference type="GeneID" id="31571409"/>
<feature type="domain" description="DUF3298" evidence="2">
    <location>
        <begin position="197"/>
        <end position="281"/>
    </location>
</feature>
<accession>A0A1R0WUF7</accession>
<keyword evidence="1" id="KW-0812">Transmembrane</keyword>
<dbReference type="EMBL" id="MKQP01000078">
    <property type="protein sequence ID" value="OMD21489.1"/>
    <property type="molecule type" value="Genomic_DNA"/>
</dbReference>
<dbReference type="KEGG" id="pod:PODO_14520"/>
<dbReference type="RefSeq" id="WP_036677997.1">
    <property type="nucleotide sequence ID" value="NZ_CP009428.1"/>
</dbReference>
<dbReference type="InterPro" id="IPR037126">
    <property type="entry name" value="PdaC/RsiV-like_sf"/>
</dbReference>
<dbReference type="Pfam" id="PF11738">
    <property type="entry name" value="DUF3298"/>
    <property type="match status" value="1"/>
</dbReference>
<gene>
    <name evidence="3" type="ORF">BJP51_07645</name>
</gene>
<dbReference type="InterPro" id="IPR021729">
    <property type="entry name" value="DUF3298"/>
</dbReference>
<reference evidence="3 4" key="1">
    <citation type="submission" date="2016-10" db="EMBL/GenBank/DDBJ databases">
        <title>Paenibacillus species isolates.</title>
        <authorList>
            <person name="Beno S.M."/>
        </authorList>
    </citation>
    <scope>NUCLEOTIDE SEQUENCE [LARGE SCALE GENOMIC DNA]</scope>
    <source>
        <strain evidence="3 4">FSL H7-0604</strain>
    </source>
</reference>
<evidence type="ECO:0000313" key="3">
    <source>
        <dbReference type="EMBL" id="OMD21489.1"/>
    </source>
</evidence>
<dbReference type="AlphaFoldDB" id="A0A1R0WUF7"/>
<keyword evidence="1" id="KW-0472">Membrane</keyword>
<dbReference type="Gene3D" id="3.30.565.40">
    <property type="entry name" value="Fervidobacterium nodosum Rt17-B1 like"/>
    <property type="match status" value="1"/>
</dbReference>
<dbReference type="Proteomes" id="UP000187465">
    <property type="component" value="Unassembled WGS sequence"/>
</dbReference>
<evidence type="ECO:0000313" key="4">
    <source>
        <dbReference type="Proteomes" id="UP000187465"/>
    </source>
</evidence>
<sequence length="295" mass="33284">MDERIQELHKEYTDIPIPDELDLIVNRSIKQSLKANRKKHTTTKWVASVGAAAVIFLVAINTSTTVASALSSIPGVDRIIKVLTIKEYVVEEENYDANIKVPAVTDMENKELELGLNSKYLSENKALYEKFQAEIEALKEQGGGHLGLDVGYEVKTDNEHIFSIGRYVEETAGSSSMEVTFDTIDKENQILITLPMLFKDDQYIERISENIKEQMIAQMKADSEKVYWIPEYGDDVPTDQFTSITKDQSFYINTEGKLVIVFNKYDVAPGYMGSVEFVIPTAVLADDLVSQKYIQ</sequence>
<name>A0A1R0WUF7_9BACL</name>
<evidence type="ECO:0000259" key="2">
    <source>
        <dbReference type="Pfam" id="PF11738"/>
    </source>
</evidence>
<keyword evidence="1" id="KW-1133">Transmembrane helix</keyword>
<evidence type="ECO:0000256" key="1">
    <source>
        <dbReference type="SAM" id="Phobius"/>
    </source>
</evidence>
<feature type="transmembrane region" description="Helical" evidence="1">
    <location>
        <begin position="45"/>
        <end position="70"/>
    </location>
</feature>
<comment type="caution">
    <text evidence="3">The sequence shown here is derived from an EMBL/GenBank/DDBJ whole genome shotgun (WGS) entry which is preliminary data.</text>
</comment>
<organism evidence="3 4">
    <name type="scientific">Paenibacillus odorifer</name>
    <dbReference type="NCBI Taxonomy" id="189426"/>
    <lineage>
        <taxon>Bacteria</taxon>
        <taxon>Bacillati</taxon>
        <taxon>Bacillota</taxon>
        <taxon>Bacilli</taxon>
        <taxon>Bacillales</taxon>
        <taxon>Paenibacillaceae</taxon>
        <taxon>Paenibacillus</taxon>
    </lineage>
</organism>